<name>A0ABV9A270_9ACTN</name>
<protein>
    <submittedName>
        <fullName evidence="1">Uncharacterized protein</fullName>
    </submittedName>
</protein>
<sequence length="53" mass="5912">MDEQQMDLEQAEGLYAWLQDQLGADSEEWDAVVSLMADCANRALAEVEGRVLP</sequence>
<evidence type="ECO:0000313" key="1">
    <source>
        <dbReference type="EMBL" id="MFC4494047.1"/>
    </source>
</evidence>
<dbReference type="EMBL" id="JBHSFH010000004">
    <property type="protein sequence ID" value="MFC4494047.1"/>
    <property type="molecule type" value="Genomic_DNA"/>
</dbReference>
<organism evidence="1 2">
    <name type="scientific">Streptomyces ovatisporus</name>
    <dbReference type="NCBI Taxonomy" id="1128682"/>
    <lineage>
        <taxon>Bacteria</taxon>
        <taxon>Bacillati</taxon>
        <taxon>Actinomycetota</taxon>
        <taxon>Actinomycetes</taxon>
        <taxon>Kitasatosporales</taxon>
        <taxon>Streptomycetaceae</taxon>
        <taxon>Streptomyces</taxon>
    </lineage>
</organism>
<dbReference type="Proteomes" id="UP001595997">
    <property type="component" value="Unassembled WGS sequence"/>
</dbReference>
<proteinExistence type="predicted"/>
<evidence type="ECO:0000313" key="2">
    <source>
        <dbReference type="Proteomes" id="UP001595997"/>
    </source>
</evidence>
<dbReference type="RefSeq" id="WP_386444293.1">
    <property type="nucleotide sequence ID" value="NZ_JBHSFH010000004.1"/>
</dbReference>
<gene>
    <name evidence="1" type="ORF">ACFPA8_07865</name>
</gene>
<accession>A0ABV9A270</accession>
<comment type="caution">
    <text evidence="1">The sequence shown here is derived from an EMBL/GenBank/DDBJ whole genome shotgun (WGS) entry which is preliminary data.</text>
</comment>
<reference evidence="2" key="1">
    <citation type="journal article" date="2019" name="Int. J. Syst. Evol. Microbiol.">
        <title>The Global Catalogue of Microorganisms (GCM) 10K type strain sequencing project: providing services to taxonomists for standard genome sequencing and annotation.</title>
        <authorList>
            <consortium name="The Broad Institute Genomics Platform"/>
            <consortium name="The Broad Institute Genome Sequencing Center for Infectious Disease"/>
            <person name="Wu L."/>
            <person name="Ma J."/>
        </authorList>
    </citation>
    <scope>NUCLEOTIDE SEQUENCE [LARGE SCALE GENOMIC DNA]</scope>
    <source>
        <strain evidence="2">CGMCC 4.7357</strain>
    </source>
</reference>
<keyword evidence="2" id="KW-1185">Reference proteome</keyword>